<proteinExistence type="predicted"/>
<feature type="transmembrane region" description="Helical" evidence="1">
    <location>
        <begin position="145"/>
        <end position="168"/>
    </location>
</feature>
<dbReference type="AlphaFoldDB" id="A0A842I149"/>
<evidence type="ECO:0000313" key="2">
    <source>
        <dbReference type="EMBL" id="MBC2777910.1"/>
    </source>
</evidence>
<keyword evidence="1" id="KW-0472">Membrane</keyword>
<evidence type="ECO:0000313" key="3">
    <source>
        <dbReference type="Proteomes" id="UP000564378"/>
    </source>
</evidence>
<dbReference type="Gene3D" id="3.40.50.1820">
    <property type="entry name" value="alpha/beta hydrolase"/>
    <property type="match status" value="1"/>
</dbReference>
<keyword evidence="1" id="KW-0812">Transmembrane</keyword>
<keyword evidence="3" id="KW-1185">Reference proteome</keyword>
<dbReference type="EMBL" id="JACJVJ010000002">
    <property type="protein sequence ID" value="MBC2777910.1"/>
    <property type="molecule type" value="Genomic_DNA"/>
</dbReference>
<sequence>MNKVKKRLVLYLSGFDPRGVRYYHQLYRTEAAKQAEVSGYEIDVGKRERLGEHMYRWNVGSTQDGETVETEYVYCEWDDIVRLFWVKKPAKLAWITLTSSWKAWLAGVFVKTFQWSWPAGMTATMPGFVILFLLLFGLGLSGAGFAAFGPIGLAAGLAIGFGLFWLAYRMEQKFNLTWVGRIVNFHIEEERSPTNILDKRRDAFGDYLAARLKDGDVDEILVAGHSYGAAIAIATVARALEQMPENAPKLSLLTLGQTIMWLAWLPEAKAMREEIAAVAETDAVDWLDISAPPDGACFALVDPYTAIGDRNPGRKNPKLLNAKFHEIMPDAEFDRKSRDWMRLHFQYIMAAARPSDYDYFAITAGPRTLAERFAHRPSVRDFTRLRLGRMKAVR</sequence>
<reference evidence="2 3" key="1">
    <citation type="submission" date="2020-08" db="EMBL/GenBank/DDBJ databases">
        <title>Draft genome sequence of Parasphingopyxis sp. GrpM-11.</title>
        <authorList>
            <person name="Oh J."/>
            <person name="Roh D.-H."/>
        </authorList>
    </citation>
    <scope>NUCLEOTIDE SEQUENCE [LARGE SCALE GENOMIC DNA]</scope>
    <source>
        <strain evidence="2 3">GrpM-11</strain>
    </source>
</reference>
<gene>
    <name evidence="2" type="ORF">H6P80_09775</name>
</gene>
<comment type="caution">
    <text evidence="2">The sequence shown here is derived from an EMBL/GenBank/DDBJ whole genome shotgun (WGS) entry which is preliminary data.</text>
</comment>
<dbReference type="RefSeq" id="WP_185801210.1">
    <property type="nucleotide sequence ID" value="NZ_JACJVJ010000002.1"/>
</dbReference>
<organism evidence="2 3">
    <name type="scientific">Parasphingopyxis marina</name>
    <dbReference type="NCBI Taxonomy" id="2761622"/>
    <lineage>
        <taxon>Bacteria</taxon>
        <taxon>Pseudomonadati</taxon>
        <taxon>Pseudomonadota</taxon>
        <taxon>Alphaproteobacteria</taxon>
        <taxon>Sphingomonadales</taxon>
        <taxon>Sphingomonadaceae</taxon>
        <taxon>Parasphingopyxis</taxon>
    </lineage>
</organism>
<name>A0A842I149_9SPHN</name>
<keyword evidence="1" id="KW-1133">Transmembrane helix</keyword>
<dbReference type="Proteomes" id="UP000564378">
    <property type="component" value="Unassembled WGS sequence"/>
</dbReference>
<accession>A0A842I149</accession>
<evidence type="ECO:0000256" key="1">
    <source>
        <dbReference type="SAM" id="Phobius"/>
    </source>
</evidence>
<feature type="transmembrane region" description="Helical" evidence="1">
    <location>
        <begin position="116"/>
        <end position="138"/>
    </location>
</feature>
<dbReference type="InterPro" id="IPR029058">
    <property type="entry name" value="AB_hydrolase_fold"/>
</dbReference>
<dbReference type="SUPFAM" id="SSF53474">
    <property type="entry name" value="alpha/beta-Hydrolases"/>
    <property type="match status" value="1"/>
</dbReference>
<protein>
    <submittedName>
        <fullName evidence="2">Uncharacterized protein</fullName>
    </submittedName>
</protein>